<proteinExistence type="predicted"/>
<keyword evidence="1" id="KW-0560">Oxidoreductase</keyword>
<dbReference type="NCBIfam" id="TIGR03618">
    <property type="entry name" value="Rv1155_F420"/>
    <property type="match status" value="1"/>
</dbReference>
<dbReference type="Gene3D" id="2.30.110.10">
    <property type="entry name" value="Electron Transport, Fmn-binding Protein, Chain A"/>
    <property type="match status" value="1"/>
</dbReference>
<dbReference type="PANTHER" id="PTHR35176">
    <property type="entry name" value="HEME OXYGENASE HI_0854-RELATED"/>
    <property type="match status" value="1"/>
</dbReference>
<dbReference type="GO" id="GO:0005829">
    <property type="term" value="C:cytosol"/>
    <property type="evidence" value="ECO:0007669"/>
    <property type="project" value="TreeGrafter"/>
</dbReference>
<accession>D6ZBE6</accession>
<dbReference type="GO" id="GO:0070967">
    <property type="term" value="F:coenzyme F420 binding"/>
    <property type="evidence" value="ECO:0007669"/>
    <property type="project" value="TreeGrafter"/>
</dbReference>
<evidence type="ECO:0000313" key="3">
    <source>
        <dbReference type="EMBL" id="ADG98898.1"/>
    </source>
</evidence>
<dbReference type="RefSeq" id="WP_013139348.1">
    <property type="nucleotide sequence ID" value="NC_014168.1"/>
</dbReference>
<dbReference type="EMBL" id="CP001958">
    <property type="protein sequence ID" value="ADG98898.1"/>
    <property type="molecule type" value="Genomic_DNA"/>
</dbReference>
<sequence>MSIIPEGYEDLLQRPLYGHLATIRPDNSPQVNPMWFAWDGELIRFTNTSKRQKCKNLQAKPHFAMSVTDPDNPYRYLEVRGDLVEVVPDPGAKFFLELCVRYSAPYTEPPADAADRVIIVVRPTTTSKQ</sequence>
<dbReference type="InterPro" id="IPR052019">
    <property type="entry name" value="F420H2_bilvrd_red/Heme_oxyg"/>
</dbReference>
<gene>
    <name evidence="3" type="ordered locus">Srot_2455</name>
</gene>
<evidence type="ECO:0000259" key="2">
    <source>
        <dbReference type="Pfam" id="PF01243"/>
    </source>
</evidence>
<reference evidence="3 4" key="1">
    <citation type="journal article" date="2010" name="Stand. Genomic Sci.">
        <title>Complete genome sequence of Segniliparus rotundus type strain (CDC 1076).</title>
        <authorList>
            <person name="Sikorski J."/>
            <person name="Lapidus A."/>
            <person name="Copeland A."/>
            <person name="Misra M."/>
            <person name="Glavina Del Rio T."/>
            <person name="Nolan M."/>
            <person name="Lucas S."/>
            <person name="Chen F."/>
            <person name="Tice H."/>
            <person name="Cheng J.F."/>
            <person name="Jando M."/>
            <person name="Schneider S."/>
            <person name="Bruce D."/>
            <person name="Goodwin L."/>
            <person name="Pitluck S."/>
            <person name="Liolios K."/>
            <person name="Mikhailova N."/>
            <person name="Pati A."/>
            <person name="Ivanova N."/>
            <person name="Mavromatis K."/>
            <person name="Chen A."/>
            <person name="Palaniappan K."/>
            <person name="Chertkov O."/>
            <person name="Land M."/>
            <person name="Hauser L."/>
            <person name="Chang Y.J."/>
            <person name="Jeffries C.D."/>
            <person name="Brettin T."/>
            <person name="Detter J.C."/>
            <person name="Han C."/>
            <person name="Rohde M."/>
            <person name="Goker M."/>
            <person name="Bristow J."/>
            <person name="Eisen J.A."/>
            <person name="Markowitz V."/>
            <person name="Hugenholtz P."/>
            <person name="Kyrpides N.C."/>
            <person name="Klenk H.P."/>
        </authorList>
    </citation>
    <scope>NUCLEOTIDE SEQUENCE [LARGE SCALE GENOMIC DNA]</scope>
    <source>
        <strain evidence="4">ATCC BAA-972 / CDC 1076 / CIP 108378 / DSM 44985 / JCM 13578</strain>
    </source>
</reference>
<dbReference type="KEGG" id="srt:Srot_2455"/>
<organism evidence="3 4">
    <name type="scientific">Segniliparus rotundus (strain ATCC BAA-972 / CDC 1076 / CIP 108378 / DSM 44985 / JCM 13578)</name>
    <dbReference type="NCBI Taxonomy" id="640132"/>
    <lineage>
        <taxon>Bacteria</taxon>
        <taxon>Bacillati</taxon>
        <taxon>Actinomycetota</taxon>
        <taxon>Actinomycetes</taxon>
        <taxon>Mycobacteriales</taxon>
        <taxon>Segniliparaceae</taxon>
        <taxon>Segniliparus</taxon>
    </lineage>
</organism>
<evidence type="ECO:0000313" key="4">
    <source>
        <dbReference type="Proteomes" id="UP000002247"/>
    </source>
</evidence>
<feature type="domain" description="Pyridoxamine 5'-phosphate oxidase N-terminal" evidence="2">
    <location>
        <begin position="5"/>
        <end position="126"/>
    </location>
</feature>
<protein>
    <submittedName>
        <fullName evidence="3">Putative F420-dependent enzyme</fullName>
    </submittedName>
</protein>
<dbReference type="InterPro" id="IPR012349">
    <property type="entry name" value="Split_barrel_FMN-bd"/>
</dbReference>
<dbReference type="InterPro" id="IPR011576">
    <property type="entry name" value="Pyridox_Oxase_N"/>
</dbReference>
<evidence type="ECO:0000256" key="1">
    <source>
        <dbReference type="ARBA" id="ARBA00023002"/>
    </source>
</evidence>
<dbReference type="OrthoDB" id="162914at2"/>
<dbReference type="AlphaFoldDB" id="D6ZBE6"/>
<name>D6ZBE6_SEGRD</name>
<dbReference type="GO" id="GO:0016627">
    <property type="term" value="F:oxidoreductase activity, acting on the CH-CH group of donors"/>
    <property type="evidence" value="ECO:0007669"/>
    <property type="project" value="TreeGrafter"/>
</dbReference>
<dbReference type="PANTHER" id="PTHR35176:SF6">
    <property type="entry name" value="HEME OXYGENASE HI_0854-RELATED"/>
    <property type="match status" value="1"/>
</dbReference>
<dbReference type="eggNOG" id="COG3467">
    <property type="taxonomic scope" value="Bacteria"/>
</dbReference>
<dbReference type="Pfam" id="PF01243">
    <property type="entry name" value="PNPOx_N"/>
    <property type="match status" value="1"/>
</dbReference>
<dbReference type="HOGENOM" id="CLU_123922_3_1_11"/>
<dbReference type="SUPFAM" id="SSF50475">
    <property type="entry name" value="FMN-binding split barrel"/>
    <property type="match status" value="1"/>
</dbReference>
<dbReference type="STRING" id="640132.Srot_2455"/>
<dbReference type="InterPro" id="IPR019920">
    <property type="entry name" value="F420-binding_dom_put"/>
</dbReference>
<dbReference type="Proteomes" id="UP000002247">
    <property type="component" value="Chromosome"/>
</dbReference>
<keyword evidence="4" id="KW-1185">Reference proteome</keyword>